<dbReference type="EMBL" id="VCKY01000204">
    <property type="protein sequence ID" value="TMR10097.1"/>
    <property type="molecule type" value="Genomic_DNA"/>
</dbReference>
<dbReference type="RefSeq" id="WP_138672011.1">
    <property type="nucleotide sequence ID" value="NZ_VCKY01000204.1"/>
</dbReference>
<evidence type="ECO:0000313" key="3">
    <source>
        <dbReference type="Proteomes" id="UP000309128"/>
    </source>
</evidence>
<name>A0A5S4F1W8_9ACTN</name>
<accession>A0A5S4F1W8</accession>
<evidence type="ECO:0000313" key="2">
    <source>
        <dbReference type="EMBL" id="TMR10097.1"/>
    </source>
</evidence>
<protein>
    <submittedName>
        <fullName evidence="2">Uncharacterized protein</fullName>
    </submittedName>
</protein>
<keyword evidence="3" id="KW-1185">Reference proteome</keyword>
<reference evidence="2 3" key="1">
    <citation type="submission" date="2019-05" db="EMBL/GenBank/DDBJ databases">
        <title>Draft genome sequence of Nonomuraea turkmeniaca DSM 43926.</title>
        <authorList>
            <person name="Saricaoglu S."/>
            <person name="Isik K."/>
        </authorList>
    </citation>
    <scope>NUCLEOTIDE SEQUENCE [LARGE SCALE GENOMIC DNA]</scope>
    <source>
        <strain evidence="2 3">DSM 43926</strain>
    </source>
</reference>
<comment type="caution">
    <text evidence="2">The sequence shown here is derived from an EMBL/GenBank/DDBJ whole genome shotgun (WGS) entry which is preliminary data.</text>
</comment>
<proteinExistence type="predicted"/>
<keyword evidence="1" id="KW-0175">Coiled coil</keyword>
<organism evidence="2 3">
    <name type="scientific">Nonomuraea turkmeniaca</name>
    <dbReference type="NCBI Taxonomy" id="103838"/>
    <lineage>
        <taxon>Bacteria</taxon>
        <taxon>Bacillati</taxon>
        <taxon>Actinomycetota</taxon>
        <taxon>Actinomycetes</taxon>
        <taxon>Streptosporangiales</taxon>
        <taxon>Streptosporangiaceae</taxon>
        <taxon>Nonomuraea</taxon>
    </lineage>
</organism>
<feature type="coiled-coil region" evidence="1">
    <location>
        <begin position="122"/>
        <end position="149"/>
    </location>
</feature>
<evidence type="ECO:0000256" key="1">
    <source>
        <dbReference type="SAM" id="Coils"/>
    </source>
</evidence>
<gene>
    <name evidence="2" type="ORF">ETD86_40955</name>
</gene>
<dbReference type="AlphaFoldDB" id="A0A5S4F1W8"/>
<sequence>MPDNGVRRSSYTFTGLIYSAGGQRRPHSWEEDVLSVVVELNGQPWTVWMPLCKPLTQSPAVRALPGTEVGEGVVNVSVQYDQVMSVTHADMCDYHSRGRGGCDCGADNAWPDERREVLKHAARVLHAENDRIQDEIEQAKRNAERTKYLEETAWQREPDRIVVGGSEQGWRIWEPDNHEGWRNVGTVVLGSVPLEPYDPHWIALIGDAIGLYSIRDPRIS</sequence>
<dbReference type="Proteomes" id="UP000309128">
    <property type="component" value="Unassembled WGS sequence"/>
</dbReference>